<organism evidence="1">
    <name type="scientific">Anguilla anguilla</name>
    <name type="common">European freshwater eel</name>
    <name type="synonym">Muraena anguilla</name>
    <dbReference type="NCBI Taxonomy" id="7936"/>
    <lineage>
        <taxon>Eukaryota</taxon>
        <taxon>Metazoa</taxon>
        <taxon>Chordata</taxon>
        <taxon>Craniata</taxon>
        <taxon>Vertebrata</taxon>
        <taxon>Euteleostomi</taxon>
        <taxon>Actinopterygii</taxon>
        <taxon>Neopterygii</taxon>
        <taxon>Teleostei</taxon>
        <taxon>Anguilliformes</taxon>
        <taxon>Anguillidae</taxon>
        <taxon>Anguilla</taxon>
    </lineage>
</organism>
<dbReference type="AlphaFoldDB" id="A0A0E9W6B0"/>
<sequence length="20" mass="2349">MDQTQLHLIVELALSLFETF</sequence>
<protein>
    <submittedName>
        <fullName evidence="1">Uncharacterized protein</fullName>
    </submittedName>
</protein>
<reference evidence="1" key="1">
    <citation type="submission" date="2014-11" db="EMBL/GenBank/DDBJ databases">
        <authorList>
            <person name="Amaro Gonzalez C."/>
        </authorList>
    </citation>
    <scope>NUCLEOTIDE SEQUENCE</scope>
</reference>
<proteinExistence type="predicted"/>
<reference evidence="1" key="2">
    <citation type="journal article" date="2015" name="Fish Shellfish Immunol.">
        <title>Early steps in the European eel (Anguilla anguilla)-Vibrio vulnificus interaction in the gills: Role of the RtxA13 toxin.</title>
        <authorList>
            <person name="Callol A."/>
            <person name="Pajuelo D."/>
            <person name="Ebbesson L."/>
            <person name="Teles M."/>
            <person name="MacKenzie S."/>
            <person name="Amaro C."/>
        </authorList>
    </citation>
    <scope>NUCLEOTIDE SEQUENCE</scope>
</reference>
<accession>A0A0E9W6B0</accession>
<evidence type="ECO:0000313" key="1">
    <source>
        <dbReference type="EMBL" id="JAH85135.1"/>
    </source>
</evidence>
<dbReference type="EMBL" id="GBXM01023442">
    <property type="protein sequence ID" value="JAH85135.1"/>
    <property type="molecule type" value="Transcribed_RNA"/>
</dbReference>
<name>A0A0E9W6B0_ANGAN</name>